<feature type="binding site" evidence="8">
    <location>
        <position position="104"/>
    </location>
    <ligand>
        <name>substrate</name>
    </ligand>
</feature>
<evidence type="ECO:0000256" key="3">
    <source>
        <dbReference type="ARBA" id="ARBA00022650"/>
    </source>
</evidence>
<dbReference type="PROSITE" id="PS00902">
    <property type="entry name" value="GLUTAMATE_5_KINASE"/>
    <property type="match status" value="1"/>
</dbReference>
<feature type="binding site" evidence="8">
    <location>
        <begin position="225"/>
        <end position="226"/>
    </location>
    <ligand>
        <name>ATP</name>
        <dbReference type="ChEBI" id="CHEBI:30616"/>
    </ligand>
</feature>
<feature type="binding site" evidence="8">
    <location>
        <position position="64"/>
    </location>
    <ligand>
        <name>ATP</name>
        <dbReference type="ChEBI" id="CHEBI:30616"/>
    </ligand>
</feature>
<dbReference type="CDD" id="cd21157">
    <property type="entry name" value="PUA_G5K"/>
    <property type="match status" value="1"/>
</dbReference>
<dbReference type="InterPro" id="IPR001048">
    <property type="entry name" value="Asp/Glu/Uridylate_kinase"/>
</dbReference>
<keyword evidence="5 8" id="KW-0547">Nucleotide-binding</keyword>
<reference evidence="10 11" key="1">
    <citation type="submission" date="2017-11" db="EMBL/GenBank/DDBJ databases">
        <title>Evolution of Phototrophy in the Chloroflexi Phylum Driven by Horizontal Gene Transfer.</title>
        <authorList>
            <person name="Ward L.M."/>
            <person name="Hemp J."/>
            <person name="Shih P.M."/>
            <person name="Mcglynn S.E."/>
            <person name="Fischer W."/>
        </authorList>
    </citation>
    <scope>NUCLEOTIDE SEQUENCE [LARGE SCALE GENOMIC DNA]</scope>
    <source>
        <strain evidence="10">JP3_7</strain>
    </source>
</reference>
<organism evidence="10 11">
    <name type="scientific">Candidatus Thermofonsia Clade 3 bacterium</name>
    <dbReference type="NCBI Taxonomy" id="2364212"/>
    <lineage>
        <taxon>Bacteria</taxon>
        <taxon>Bacillati</taxon>
        <taxon>Chloroflexota</taxon>
        <taxon>Candidatus Thermofontia</taxon>
        <taxon>Candidatus Thermofonsia Clade 3</taxon>
    </lineage>
</organism>
<dbReference type="SUPFAM" id="SSF88697">
    <property type="entry name" value="PUA domain-like"/>
    <property type="match status" value="1"/>
</dbReference>
<keyword evidence="2 8" id="KW-0028">Amino-acid biosynthesis</keyword>
<comment type="function">
    <text evidence="8">Catalyzes the transfer of a phosphate group to glutamate to form L-glutamate 5-phosphate.</text>
</comment>
<dbReference type="GO" id="GO:0005829">
    <property type="term" value="C:cytosol"/>
    <property type="evidence" value="ECO:0007669"/>
    <property type="project" value="TreeGrafter"/>
</dbReference>
<evidence type="ECO:0000313" key="10">
    <source>
        <dbReference type="EMBL" id="PJF46955.1"/>
    </source>
</evidence>
<dbReference type="EMBL" id="PGTN01000079">
    <property type="protein sequence ID" value="PJF46955.1"/>
    <property type="molecule type" value="Genomic_DNA"/>
</dbReference>
<dbReference type="HAMAP" id="MF_00456">
    <property type="entry name" value="ProB"/>
    <property type="match status" value="1"/>
</dbReference>
<evidence type="ECO:0000256" key="4">
    <source>
        <dbReference type="ARBA" id="ARBA00022679"/>
    </source>
</evidence>
<dbReference type="SMART" id="SM00359">
    <property type="entry name" value="PUA"/>
    <property type="match status" value="1"/>
</dbReference>
<comment type="catalytic activity">
    <reaction evidence="8">
        <text>L-glutamate + ATP = L-glutamyl 5-phosphate + ADP</text>
        <dbReference type="Rhea" id="RHEA:14877"/>
        <dbReference type="ChEBI" id="CHEBI:29985"/>
        <dbReference type="ChEBI" id="CHEBI:30616"/>
        <dbReference type="ChEBI" id="CHEBI:58274"/>
        <dbReference type="ChEBI" id="CHEBI:456216"/>
        <dbReference type="EC" id="2.7.2.11"/>
    </reaction>
</comment>
<dbReference type="InterPro" id="IPR041739">
    <property type="entry name" value="G5K_ProB"/>
</dbReference>
<feature type="binding site" evidence="8">
    <location>
        <position position="193"/>
    </location>
    <ligand>
        <name>substrate</name>
    </ligand>
</feature>
<dbReference type="InterPro" id="IPR002478">
    <property type="entry name" value="PUA"/>
</dbReference>
<keyword evidence="6 8" id="KW-0418">Kinase</keyword>
<feature type="domain" description="PUA" evidence="9">
    <location>
        <begin position="332"/>
        <end position="414"/>
    </location>
</feature>
<evidence type="ECO:0000256" key="8">
    <source>
        <dbReference type="HAMAP-Rule" id="MF_00456"/>
    </source>
</evidence>
<name>A0A2M8QAY8_9CHLR</name>
<evidence type="ECO:0000256" key="6">
    <source>
        <dbReference type="ARBA" id="ARBA00022777"/>
    </source>
</evidence>
<dbReference type="Pfam" id="PF01472">
    <property type="entry name" value="PUA"/>
    <property type="match status" value="1"/>
</dbReference>
<dbReference type="GO" id="GO:0003723">
    <property type="term" value="F:RNA binding"/>
    <property type="evidence" value="ECO:0007669"/>
    <property type="project" value="InterPro"/>
</dbReference>
<dbReference type="PANTHER" id="PTHR43654:SF1">
    <property type="entry name" value="ISOPENTENYL PHOSPHATE KINASE"/>
    <property type="match status" value="1"/>
</dbReference>
<keyword evidence="1 8" id="KW-0963">Cytoplasm</keyword>
<dbReference type="FunFam" id="3.40.1160.10:FF:000006">
    <property type="entry name" value="Glutamate 5-kinase"/>
    <property type="match status" value="1"/>
</dbReference>
<evidence type="ECO:0000256" key="1">
    <source>
        <dbReference type="ARBA" id="ARBA00022490"/>
    </source>
</evidence>
<accession>A0A2M8QAY8</accession>
<evidence type="ECO:0000256" key="5">
    <source>
        <dbReference type="ARBA" id="ARBA00022741"/>
    </source>
</evidence>
<dbReference type="NCBIfam" id="TIGR01027">
    <property type="entry name" value="proB"/>
    <property type="match status" value="1"/>
</dbReference>
<sequence>MTPPTPSVSTSAATAAQRASLNPGLARTGQSTCALLPPLAADFAHDSIIPRVTATPAIETLVVKVGTSTLTAGTSHLNRRRMLEIAQQIVCAREQGVRVALVSSGAMAAGRERLGLEKRNGRLPLPEKQMLAAVGQTHLMALWEQIFGMFDVRVAQVLLTRADLSDRRRYLNARDTLRAILDHDILPIINENDAVTTEEIRVGDNDNLSALVTNVLDADLLLILSDIDGLFTADPRKDKRATLIGEVREIDDRIRALAGGSKTGLGVGGMSTKIQAAELVTRAGASMIVAQGARPNVILDAIGGRPVGTRFLPVVTQIESRKRWILSERTSGAFVADDGAVRALKSGKSLLPVGVKTVVGEFERGEFVAVRDAQGREVARGITRYSARDASRIAGKRSDQIEKILGYNYAPMLIHADDLVVL</sequence>
<dbReference type="AlphaFoldDB" id="A0A2M8QAY8"/>
<comment type="caution">
    <text evidence="8">Lacks conserved residue(s) required for the propagation of feature annotation.</text>
</comment>
<evidence type="ECO:0000256" key="7">
    <source>
        <dbReference type="ARBA" id="ARBA00022840"/>
    </source>
</evidence>
<comment type="similarity">
    <text evidence="8">Belongs to the glutamate 5-kinase family.</text>
</comment>
<dbReference type="Gene3D" id="2.30.130.10">
    <property type="entry name" value="PUA domain"/>
    <property type="match status" value="1"/>
</dbReference>
<proteinExistence type="inferred from homology"/>
<evidence type="ECO:0000259" key="9">
    <source>
        <dbReference type="SMART" id="SM00359"/>
    </source>
</evidence>
<gene>
    <name evidence="8" type="primary">proB</name>
    <name evidence="10" type="ORF">CUN48_11180</name>
</gene>
<dbReference type="PANTHER" id="PTHR43654">
    <property type="entry name" value="GLUTAMATE 5-KINASE"/>
    <property type="match status" value="1"/>
</dbReference>
<dbReference type="EC" id="2.7.2.11" evidence="8"/>
<dbReference type="InterPro" id="IPR019797">
    <property type="entry name" value="Glutamate_5-kinase_CS"/>
</dbReference>
<evidence type="ECO:0000256" key="2">
    <source>
        <dbReference type="ARBA" id="ARBA00022605"/>
    </source>
</evidence>
<comment type="subcellular location">
    <subcellularLocation>
        <location evidence="8">Cytoplasm</location>
    </subcellularLocation>
</comment>
<dbReference type="PRINTS" id="PR00474">
    <property type="entry name" value="GLU5KINASE"/>
</dbReference>
<dbReference type="CDD" id="cd04242">
    <property type="entry name" value="AAK_G5K_ProB"/>
    <property type="match status" value="1"/>
</dbReference>
<comment type="caution">
    <text evidence="10">The sequence shown here is derived from an EMBL/GenBank/DDBJ whole genome shotgun (WGS) entry which is preliminary data.</text>
</comment>
<dbReference type="Pfam" id="PF00696">
    <property type="entry name" value="AA_kinase"/>
    <property type="match status" value="1"/>
</dbReference>
<dbReference type="UniPathway" id="UPA00098">
    <property type="reaction ID" value="UER00359"/>
</dbReference>
<dbReference type="GO" id="GO:0055129">
    <property type="term" value="P:L-proline biosynthetic process"/>
    <property type="evidence" value="ECO:0007669"/>
    <property type="project" value="UniProtKB-UniRule"/>
</dbReference>
<dbReference type="InterPro" id="IPR015947">
    <property type="entry name" value="PUA-like_sf"/>
</dbReference>
<dbReference type="Gene3D" id="3.40.1160.10">
    <property type="entry name" value="Acetylglutamate kinase-like"/>
    <property type="match status" value="2"/>
</dbReference>
<dbReference type="InterPro" id="IPR036974">
    <property type="entry name" value="PUA_sf"/>
</dbReference>
<dbReference type="InterPro" id="IPR011529">
    <property type="entry name" value="Glu_5kinase"/>
</dbReference>
<dbReference type="InterPro" id="IPR001057">
    <property type="entry name" value="Glu/AcGlu_kinase"/>
</dbReference>
<dbReference type="PIRSF" id="PIRSF000729">
    <property type="entry name" value="GK"/>
    <property type="match status" value="1"/>
</dbReference>
<dbReference type="GO" id="GO:0005524">
    <property type="term" value="F:ATP binding"/>
    <property type="evidence" value="ECO:0007669"/>
    <property type="project" value="UniProtKB-KW"/>
</dbReference>
<comment type="pathway">
    <text evidence="8">Amino-acid biosynthesis; L-proline biosynthesis; L-glutamate 5-semialdehyde from L-glutamate: step 1/2.</text>
</comment>
<dbReference type="InterPro" id="IPR005715">
    <property type="entry name" value="Glu_5kinase/COase_Synthase"/>
</dbReference>
<evidence type="ECO:0000313" key="11">
    <source>
        <dbReference type="Proteomes" id="UP000230790"/>
    </source>
</evidence>
<keyword evidence="7 8" id="KW-0067">ATP-binding</keyword>
<dbReference type="Proteomes" id="UP000230790">
    <property type="component" value="Unassembled WGS sequence"/>
</dbReference>
<dbReference type="SUPFAM" id="SSF53633">
    <property type="entry name" value="Carbamate kinase-like"/>
    <property type="match status" value="1"/>
</dbReference>
<feature type="binding site" evidence="8">
    <location>
        <position position="205"/>
    </location>
    <ligand>
        <name>substrate</name>
    </ligand>
</feature>
<keyword evidence="3 8" id="KW-0641">Proline biosynthesis</keyword>
<dbReference type="GO" id="GO:0004349">
    <property type="term" value="F:glutamate 5-kinase activity"/>
    <property type="evidence" value="ECO:0007669"/>
    <property type="project" value="UniProtKB-UniRule"/>
</dbReference>
<protein>
    <recommendedName>
        <fullName evidence="8">Glutamate 5-kinase</fullName>
        <ecNumber evidence="8">2.7.2.11</ecNumber>
    </recommendedName>
    <alternativeName>
        <fullName evidence="8">Gamma-glutamyl kinase</fullName>
        <shortName evidence="8">GK</shortName>
    </alternativeName>
</protein>
<keyword evidence="4 8" id="KW-0808">Transferase</keyword>
<dbReference type="PROSITE" id="PS50890">
    <property type="entry name" value="PUA"/>
    <property type="match status" value="1"/>
</dbReference>
<dbReference type="InterPro" id="IPR036393">
    <property type="entry name" value="AceGlu_kinase-like_sf"/>
</dbReference>